<gene>
    <name evidence="1" type="ORF">NRB56_58900</name>
</gene>
<dbReference type="OrthoDB" id="9832882at2"/>
<comment type="caution">
    <text evidence="1">The sequence shown here is derived from an EMBL/GenBank/DDBJ whole genome shotgun (WGS) entry which is preliminary data.</text>
</comment>
<keyword evidence="2" id="KW-1185">Reference proteome</keyword>
<dbReference type="AlphaFoldDB" id="A0A7K0DXK8"/>
<evidence type="ECO:0000313" key="1">
    <source>
        <dbReference type="EMBL" id="MQY30288.1"/>
    </source>
</evidence>
<dbReference type="EMBL" id="WEGI01000013">
    <property type="protein sequence ID" value="MQY30288.1"/>
    <property type="molecule type" value="Genomic_DNA"/>
</dbReference>
<dbReference type="RefSeq" id="WP_153347530.1">
    <property type="nucleotide sequence ID" value="NZ_WEGI01000013.1"/>
</dbReference>
<dbReference type="Proteomes" id="UP000431401">
    <property type="component" value="Unassembled WGS sequence"/>
</dbReference>
<reference evidence="1 2" key="1">
    <citation type="submission" date="2019-10" db="EMBL/GenBank/DDBJ databases">
        <title>Nocardia macrotermitis sp. nov. and Nocardia aurantia sp. nov., isolated from the gut of fungus growing-termite Macrotermes natalensis.</title>
        <authorList>
            <person name="Benndorf R."/>
            <person name="Schwitalla J."/>
            <person name="Martin K."/>
            <person name="De Beer W."/>
            <person name="Kaster A.-K."/>
            <person name="Vollmers J."/>
            <person name="Poulsen M."/>
            <person name="Beemelmanns C."/>
        </authorList>
    </citation>
    <scope>NUCLEOTIDE SEQUENCE [LARGE SCALE GENOMIC DNA]</scope>
    <source>
        <strain evidence="1 2">RB56</strain>
    </source>
</reference>
<name>A0A7K0DXK8_9NOCA</name>
<organism evidence="1 2">
    <name type="scientific">Nocardia aurantia</name>
    <dbReference type="NCBI Taxonomy" id="2585199"/>
    <lineage>
        <taxon>Bacteria</taxon>
        <taxon>Bacillati</taxon>
        <taxon>Actinomycetota</taxon>
        <taxon>Actinomycetes</taxon>
        <taxon>Mycobacteriales</taxon>
        <taxon>Nocardiaceae</taxon>
        <taxon>Nocardia</taxon>
    </lineage>
</organism>
<evidence type="ECO:0000313" key="2">
    <source>
        <dbReference type="Proteomes" id="UP000431401"/>
    </source>
</evidence>
<proteinExistence type="predicted"/>
<accession>A0A7K0DXK8</accession>
<sequence length="153" mass="16990">MSNAGVEDRLSAVETFVRSMAADVNQASSRLWHVFEKQAGHSVELADLKAVQAVHSRDLSEIAGKLDVQTKDISEVKAVQEIHVRDISDIKTDVAEVKAVQAVHTKELSDIKVTQEDHSGKLEWLKADSDVRHKHVVSMLNKVLDGMNELKSR</sequence>
<protein>
    <submittedName>
        <fullName evidence="1">Uncharacterized protein</fullName>
    </submittedName>
</protein>